<organism evidence="1 2">
    <name type="scientific">Parelaphostrongylus tenuis</name>
    <name type="common">Meningeal worm</name>
    <dbReference type="NCBI Taxonomy" id="148309"/>
    <lineage>
        <taxon>Eukaryota</taxon>
        <taxon>Metazoa</taxon>
        <taxon>Ecdysozoa</taxon>
        <taxon>Nematoda</taxon>
        <taxon>Chromadorea</taxon>
        <taxon>Rhabditida</taxon>
        <taxon>Rhabditina</taxon>
        <taxon>Rhabditomorpha</taxon>
        <taxon>Strongyloidea</taxon>
        <taxon>Metastrongylidae</taxon>
        <taxon>Parelaphostrongylus</taxon>
    </lineage>
</organism>
<accession>A0AAD5MEV3</accession>
<keyword evidence="2" id="KW-1185">Reference proteome</keyword>
<protein>
    <submittedName>
        <fullName evidence="1">Uncharacterized protein</fullName>
    </submittedName>
</protein>
<dbReference type="EMBL" id="JAHQIW010000166">
    <property type="protein sequence ID" value="KAJ1346411.1"/>
    <property type="molecule type" value="Genomic_DNA"/>
</dbReference>
<evidence type="ECO:0000313" key="1">
    <source>
        <dbReference type="EMBL" id="KAJ1346411.1"/>
    </source>
</evidence>
<dbReference type="AlphaFoldDB" id="A0AAD5MEV3"/>
<name>A0AAD5MEV3_PARTN</name>
<evidence type="ECO:0000313" key="2">
    <source>
        <dbReference type="Proteomes" id="UP001196413"/>
    </source>
</evidence>
<sequence length="146" mass="15892">MADERNYDDLALSNEEQLTIEWNEDLKDHEYETSITSISSTAISTTASAPPQTSTLPEALVITQLNEVVSNITNNTRKATTKSQGGIDASALNTSFVTGAPLDLDNEENRAVAYRNRYLHRSASTTNPSAVTLLKPTSGKPRHITV</sequence>
<comment type="caution">
    <text evidence="1">The sequence shown here is derived from an EMBL/GenBank/DDBJ whole genome shotgun (WGS) entry which is preliminary data.</text>
</comment>
<gene>
    <name evidence="1" type="ORF">KIN20_001189</name>
</gene>
<proteinExistence type="predicted"/>
<dbReference type="Proteomes" id="UP001196413">
    <property type="component" value="Unassembled WGS sequence"/>
</dbReference>
<reference evidence="1" key="1">
    <citation type="submission" date="2021-06" db="EMBL/GenBank/DDBJ databases">
        <title>Parelaphostrongylus tenuis whole genome reference sequence.</title>
        <authorList>
            <person name="Garwood T.J."/>
            <person name="Larsen P.A."/>
            <person name="Fountain-Jones N.M."/>
            <person name="Garbe J.R."/>
            <person name="Macchietto M.G."/>
            <person name="Kania S.A."/>
            <person name="Gerhold R.W."/>
            <person name="Richards J.E."/>
            <person name="Wolf T.M."/>
        </authorList>
    </citation>
    <scope>NUCLEOTIDE SEQUENCE</scope>
    <source>
        <strain evidence="1">MNPRO001-30</strain>
        <tissue evidence="1">Meninges</tissue>
    </source>
</reference>